<accession>A0A4Q2UMR1</accession>
<proteinExistence type="predicted"/>
<evidence type="ECO:0000313" key="2">
    <source>
        <dbReference type="Proteomes" id="UP000290407"/>
    </source>
</evidence>
<dbReference type="AlphaFoldDB" id="A0A4Q2UMR1"/>
<protein>
    <submittedName>
        <fullName evidence="1">Uncharacterized protein</fullName>
    </submittedName>
</protein>
<evidence type="ECO:0000313" key="1">
    <source>
        <dbReference type="EMBL" id="RYC70072.1"/>
    </source>
</evidence>
<name>A0A4Q2UMR1_9BACT</name>
<dbReference type="EMBL" id="SBLB01000002">
    <property type="protein sequence ID" value="RYC70072.1"/>
    <property type="molecule type" value="Genomic_DNA"/>
</dbReference>
<sequence>MKQVMLLLLTWITTNVSILDEPIFKVTRTFTDGQIKQVQQQVLQEYGIKAEVKVISRNNKGEITSLECVRYDKLGTRKGSCESDKFGVLVITRTGCKIADLGYEDQI</sequence>
<dbReference type="Proteomes" id="UP000290407">
    <property type="component" value="Unassembled WGS sequence"/>
</dbReference>
<keyword evidence="2" id="KW-1185">Reference proteome</keyword>
<reference evidence="1 2" key="1">
    <citation type="submission" date="2019-01" db="EMBL/GenBank/DDBJ databases">
        <title>Spirosoma flava sp. nov., a propanil-degrading bacterium isolated from herbicide-contaminated soil.</title>
        <authorList>
            <person name="Zhang L."/>
            <person name="Jiang J.-D."/>
        </authorList>
    </citation>
    <scope>NUCLEOTIDE SEQUENCE [LARGE SCALE GENOMIC DNA]</scope>
    <source>
        <strain evidence="1 2">TY50</strain>
    </source>
</reference>
<organism evidence="1 2">
    <name type="scientific">Spirosoma sordidisoli</name>
    <dbReference type="NCBI Taxonomy" id="2502893"/>
    <lineage>
        <taxon>Bacteria</taxon>
        <taxon>Pseudomonadati</taxon>
        <taxon>Bacteroidota</taxon>
        <taxon>Cytophagia</taxon>
        <taxon>Cytophagales</taxon>
        <taxon>Cytophagaceae</taxon>
        <taxon>Spirosoma</taxon>
    </lineage>
</organism>
<dbReference type="RefSeq" id="WP_129601300.1">
    <property type="nucleotide sequence ID" value="NZ_SBLB01000002.1"/>
</dbReference>
<comment type="caution">
    <text evidence="1">The sequence shown here is derived from an EMBL/GenBank/DDBJ whole genome shotgun (WGS) entry which is preliminary data.</text>
</comment>
<gene>
    <name evidence="1" type="ORF">EQG79_09380</name>
</gene>